<dbReference type="CDD" id="cd16922">
    <property type="entry name" value="HATPase_EvgS-ArcB-TorS-like"/>
    <property type="match status" value="1"/>
</dbReference>
<dbReference type="PROSITE" id="PS50110">
    <property type="entry name" value="RESPONSE_REGULATORY"/>
    <property type="match status" value="1"/>
</dbReference>
<evidence type="ECO:0000313" key="12">
    <source>
        <dbReference type="Proteomes" id="UP000515917"/>
    </source>
</evidence>
<dbReference type="EMBL" id="CP025781">
    <property type="protein sequence ID" value="QBC44552.1"/>
    <property type="molecule type" value="Genomic_DNA"/>
</dbReference>
<dbReference type="EC" id="2.7.13.3" evidence="2"/>
<protein>
    <recommendedName>
        <fullName evidence="2">histidine kinase</fullName>
        <ecNumber evidence="2">2.7.13.3</ecNumber>
    </recommendedName>
</protein>
<dbReference type="Gene3D" id="3.40.50.2300">
    <property type="match status" value="1"/>
</dbReference>
<dbReference type="Pfam" id="PF07695">
    <property type="entry name" value="7TMR-DISM_7TM"/>
    <property type="match status" value="1"/>
</dbReference>
<dbReference type="InterPro" id="IPR011006">
    <property type="entry name" value="CheY-like_superfamily"/>
</dbReference>
<dbReference type="Gene3D" id="3.30.565.10">
    <property type="entry name" value="Histidine kinase-like ATPase, C-terminal domain"/>
    <property type="match status" value="1"/>
</dbReference>
<feature type="modified residue" description="4-aspartylphosphate" evidence="6">
    <location>
        <position position="542"/>
    </location>
</feature>
<evidence type="ECO:0000256" key="5">
    <source>
        <dbReference type="ARBA" id="ARBA00022777"/>
    </source>
</evidence>
<feature type="coiled-coil region" evidence="7">
    <location>
        <begin position="197"/>
        <end position="232"/>
    </location>
</feature>
<gene>
    <name evidence="11" type="ORF">C1H71_14140</name>
</gene>
<feature type="domain" description="Histidine kinase" evidence="9">
    <location>
        <begin position="253"/>
        <end position="470"/>
    </location>
</feature>
<keyword evidence="8" id="KW-0472">Membrane</keyword>
<feature type="transmembrane region" description="Helical" evidence="8">
    <location>
        <begin position="27"/>
        <end position="50"/>
    </location>
</feature>
<dbReference type="InterPro" id="IPR005467">
    <property type="entry name" value="His_kinase_dom"/>
</dbReference>
<evidence type="ECO:0000256" key="4">
    <source>
        <dbReference type="ARBA" id="ARBA00022679"/>
    </source>
</evidence>
<evidence type="ECO:0000256" key="7">
    <source>
        <dbReference type="SAM" id="Coils"/>
    </source>
</evidence>
<dbReference type="PROSITE" id="PS50109">
    <property type="entry name" value="HIS_KIN"/>
    <property type="match status" value="1"/>
</dbReference>
<keyword evidence="3 6" id="KW-0597">Phosphoprotein</keyword>
<feature type="transmembrane region" description="Helical" evidence="8">
    <location>
        <begin position="89"/>
        <end position="109"/>
    </location>
</feature>
<reference evidence="11 12" key="1">
    <citation type="submission" date="2018-01" db="EMBL/GenBank/DDBJ databases">
        <title>Genome sequence of Iodobacter sp. strain PCH194 isolated from Indian Trans-Himalaya.</title>
        <authorList>
            <person name="Kumar V."/>
            <person name="Thakur V."/>
            <person name="Kumar S."/>
            <person name="Singh D."/>
        </authorList>
    </citation>
    <scope>NUCLEOTIDE SEQUENCE [LARGE SCALE GENOMIC DNA]</scope>
    <source>
        <strain evidence="11 12">PCH194</strain>
    </source>
</reference>
<dbReference type="SMART" id="SM00387">
    <property type="entry name" value="HATPase_c"/>
    <property type="match status" value="1"/>
</dbReference>
<name>A0A7G3GC16_9NEIS</name>
<evidence type="ECO:0000256" key="1">
    <source>
        <dbReference type="ARBA" id="ARBA00000085"/>
    </source>
</evidence>
<dbReference type="InterPro" id="IPR001789">
    <property type="entry name" value="Sig_transdc_resp-reg_receiver"/>
</dbReference>
<dbReference type="AlphaFoldDB" id="A0A7G3GC16"/>
<dbReference type="InterPro" id="IPR036641">
    <property type="entry name" value="HPT_dom_sf"/>
</dbReference>
<dbReference type="InterPro" id="IPR004358">
    <property type="entry name" value="Sig_transdc_His_kin-like_C"/>
</dbReference>
<dbReference type="Pfam" id="PF00072">
    <property type="entry name" value="Response_reg"/>
    <property type="match status" value="1"/>
</dbReference>
<evidence type="ECO:0000259" key="9">
    <source>
        <dbReference type="PROSITE" id="PS50109"/>
    </source>
</evidence>
<keyword evidence="5" id="KW-0418">Kinase</keyword>
<keyword evidence="7" id="KW-0175">Coiled coil</keyword>
<evidence type="ECO:0000256" key="6">
    <source>
        <dbReference type="PROSITE-ProRule" id="PRU00169"/>
    </source>
</evidence>
<feature type="domain" description="Response regulatory" evidence="10">
    <location>
        <begin position="492"/>
        <end position="606"/>
    </location>
</feature>
<evidence type="ECO:0000256" key="2">
    <source>
        <dbReference type="ARBA" id="ARBA00012438"/>
    </source>
</evidence>
<dbReference type="SUPFAM" id="SSF47384">
    <property type="entry name" value="Homodimeric domain of signal transducing histidine kinase"/>
    <property type="match status" value="1"/>
</dbReference>
<dbReference type="SMART" id="SM00448">
    <property type="entry name" value="REC"/>
    <property type="match status" value="1"/>
</dbReference>
<dbReference type="InterPro" id="IPR036890">
    <property type="entry name" value="HATPase_C_sf"/>
</dbReference>
<dbReference type="SUPFAM" id="SSF55874">
    <property type="entry name" value="ATPase domain of HSP90 chaperone/DNA topoisomerase II/histidine kinase"/>
    <property type="match status" value="1"/>
</dbReference>
<dbReference type="InterPro" id="IPR003594">
    <property type="entry name" value="HATPase_dom"/>
</dbReference>
<dbReference type="Gene3D" id="1.10.287.130">
    <property type="match status" value="1"/>
</dbReference>
<feature type="transmembrane region" description="Helical" evidence="8">
    <location>
        <begin position="115"/>
        <end position="135"/>
    </location>
</feature>
<keyword evidence="8" id="KW-0812">Transmembrane</keyword>
<dbReference type="SUPFAM" id="SSF52172">
    <property type="entry name" value="CheY-like"/>
    <property type="match status" value="1"/>
</dbReference>
<keyword evidence="12" id="KW-1185">Reference proteome</keyword>
<dbReference type="SMART" id="SM00388">
    <property type="entry name" value="HisKA"/>
    <property type="match status" value="1"/>
</dbReference>
<feature type="transmembrane region" description="Helical" evidence="8">
    <location>
        <begin position="144"/>
        <end position="163"/>
    </location>
</feature>
<keyword evidence="4" id="KW-0808">Transferase</keyword>
<evidence type="ECO:0000313" key="11">
    <source>
        <dbReference type="EMBL" id="QBC44552.1"/>
    </source>
</evidence>
<dbReference type="Pfam" id="PF02518">
    <property type="entry name" value="HATPase_c"/>
    <property type="match status" value="1"/>
</dbReference>
<dbReference type="Proteomes" id="UP000515917">
    <property type="component" value="Chromosome"/>
</dbReference>
<dbReference type="SUPFAM" id="SSF47226">
    <property type="entry name" value="Histidine-containing phosphotransfer domain, HPT domain"/>
    <property type="match status" value="1"/>
</dbReference>
<dbReference type="InterPro" id="IPR003661">
    <property type="entry name" value="HisK_dim/P_dom"/>
</dbReference>
<dbReference type="InterPro" id="IPR011623">
    <property type="entry name" value="7TMR_DISM_rcpt_extracell_dom1"/>
</dbReference>
<dbReference type="PRINTS" id="PR00344">
    <property type="entry name" value="BCTRLSENSOR"/>
</dbReference>
<sequence>MAGIMLLVAFAALAVFSASKDKTFLFYGLKLLTLFLSHLSAIGLLPLFLWQGQYSLTHLYVLSGLYYVCAAQFVRQYLKTAQITPRLDIALKGIIVCGAISTLSALLGFTQFTLLALEIGGAGFMLHIVASLYAVRYRVSGAKLFALAWTIYTVSITVTWGLRGSAMIDHTPLTYRFNSVGIVIEILLFSAAMALRVAEINRQKEHLETVYRQQLEKEASELEALVMQRTLELDLARLDAEAASLAKSNFLAHVSHEIRTPLTSILGYVDRLKHDKSLNSMQMQSLARIADSGDYLLSLIGNVLNVSRLEVGLAELDESHISIEVLIRQLNALFDEQANVKNIALKVHSDVQGEFLLDTGKLRQILVNLLGNAIKFTEVGLVQLNISLQQTEKKCWLIAEVSDTGPGIADADCQKIFAPFEQTLQGKRAGGAGLGLSISKDFALLMGGNLHVESTLGKGANFTLCVPVKIKPASSRQATFASTNNSRLDGLHILIAEDQDINRELLHDLLISIGAKITAVEDGLSALNAWRSNSSIDILLLDYHMPLMNGMQVSRSLRALGFKGKILLLSAGHPPQADTLQAAGIDQWIEKPFHRETLFIALRDQASLPTLPSTAPEILDLEGTAQALAYSLEKCVSIAQKGLNRITQLLETMQKESNLENKSRHAHSARGIAGQIGAHQLSTSLSLLEIQPDNQQLHIQATACTQAAFIALQAWRDKL</sequence>
<dbReference type="InterPro" id="IPR036097">
    <property type="entry name" value="HisK_dim/P_sf"/>
</dbReference>
<evidence type="ECO:0000259" key="10">
    <source>
        <dbReference type="PROSITE" id="PS50110"/>
    </source>
</evidence>
<keyword evidence="8" id="KW-1133">Transmembrane helix</keyword>
<dbReference type="CDD" id="cd17546">
    <property type="entry name" value="REC_hyHK_CKI1_RcsC-like"/>
    <property type="match status" value="1"/>
</dbReference>
<dbReference type="Pfam" id="PF00512">
    <property type="entry name" value="HisKA"/>
    <property type="match status" value="1"/>
</dbReference>
<dbReference type="GO" id="GO:0000155">
    <property type="term" value="F:phosphorelay sensor kinase activity"/>
    <property type="evidence" value="ECO:0007669"/>
    <property type="project" value="InterPro"/>
</dbReference>
<organism evidence="11 12">
    <name type="scientific">Iodobacter fluviatilis</name>
    <dbReference type="NCBI Taxonomy" id="537"/>
    <lineage>
        <taxon>Bacteria</taxon>
        <taxon>Pseudomonadati</taxon>
        <taxon>Pseudomonadota</taxon>
        <taxon>Betaproteobacteria</taxon>
        <taxon>Neisseriales</taxon>
        <taxon>Chitinibacteraceae</taxon>
        <taxon>Iodobacter</taxon>
    </lineage>
</organism>
<comment type="catalytic activity">
    <reaction evidence="1">
        <text>ATP + protein L-histidine = ADP + protein N-phospho-L-histidine.</text>
        <dbReference type="EC" id="2.7.13.3"/>
    </reaction>
</comment>
<proteinExistence type="predicted"/>
<feature type="transmembrane region" description="Helical" evidence="8">
    <location>
        <begin position="175"/>
        <end position="195"/>
    </location>
</feature>
<dbReference type="PANTHER" id="PTHR43047:SF78">
    <property type="entry name" value="SENSORY_REGULATORY PROTEIN RPFC"/>
    <property type="match status" value="1"/>
</dbReference>
<evidence type="ECO:0000256" key="3">
    <source>
        <dbReference type="ARBA" id="ARBA00022553"/>
    </source>
</evidence>
<dbReference type="PANTHER" id="PTHR43047">
    <property type="entry name" value="TWO-COMPONENT HISTIDINE PROTEIN KINASE"/>
    <property type="match status" value="1"/>
</dbReference>
<accession>A0A7G3GC16</accession>
<evidence type="ECO:0000256" key="8">
    <source>
        <dbReference type="SAM" id="Phobius"/>
    </source>
</evidence>
<dbReference type="KEGG" id="ifl:C1H71_14140"/>
<dbReference type="CDD" id="cd00082">
    <property type="entry name" value="HisKA"/>
    <property type="match status" value="1"/>
</dbReference>